<dbReference type="AlphaFoldDB" id="A0A2T2Y9T9"/>
<reference evidence="2 3" key="1">
    <citation type="submission" date="2018-03" db="EMBL/GenBank/DDBJ databases">
        <title>Adhaeribacter sp. HMF7605 Genome sequencing and assembly.</title>
        <authorList>
            <person name="Kang H."/>
            <person name="Kang J."/>
            <person name="Cha I."/>
            <person name="Kim H."/>
            <person name="Joh K."/>
        </authorList>
    </citation>
    <scope>NUCLEOTIDE SEQUENCE [LARGE SCALE GENOMIC DNA]</scope>
    <source>
        <strain evidence="2 3">HMF7605</strain>
    </source>
</reference>
<dbReference type="PANTHER" id="PTHR36440:SF1">
    <property type="entry name" value="PUTATIVE (AFU_ORTHOLOGUE AFUA_8G07350)-RELATED"/>
    <property type="match status" value="1"/>
</dbReference>
<dbReference type="Proteomes" id="UP000240357">
    <property type="component" value="Unassembled WGS sequence"/>
</dbReference>
<dbReference type="InterPro" id="IPR011051">
    <property type="entry name" value="RmlC_Cupin_sf"/>
</dbReference>
<comment type="caution">
    <text evidence="2">The sequence shown here is derived from an EMBL/GenBank/DDBJ whole genome shotgun (WGS) entry which is preliminary data.</text>
</comment>
<dbReference type="Gene3D" id="2.60.120.10">
    <property type="entry name" value="Jelly Rolls"/>
    <property type="match status" value="1"/>
</dbReference>
<organism evidence="2 3">
    <name type="scientific">Adhaeribacter arboris</name>
    <dbReference type="NCBI Taxonomy" id="2072846"/>
    <lineage>
        <taxon>Bacteria</taxon>
        <taxon>Pseudomonadati</taxon>
        <taxon>Bacteroidota</taxon>
        <taxon>Cytophagia</taxon>
        <taxon>Cytophagales</taxon>
        <taxon>Hymenobacteraceae</taxon>
        <taxon>Adhaeribacter</taxon>
    </lineage>
</organism>
<accession>A0A2T2Y9T9</accession>
<evidence type="ECO:0000313" key="3">
    <source>
        <dbReference type="Proteomes" id="UP000240357"/>
    </source>
</evidence>
<protein>
    <recommendedName>
        <fullName evidence="1">Cupin type-2 domain-containing protein</fullName>
    </recommendedName>
</protein>
<evidence type="ECO:0000259" key="1">
    <source>
        <dbReference type="Pfam" id="PF07883"/>
    </source>
</evidence>
<dbReference type="PANTHER" id="PTHR36440">
    <property type="entry name" value="PUTATIVE (AFU_ORTHOLOGUE AFUA_8G07350)-RELATED"/>
    <property type="match status" value="1"/>
</dbReference>
<dbReference type="InterPro" id="IPR053146">
    <property type="entry name" value="QDO-like"/>
</dbReference>
<dbReference type="InterPro" id="IPR014710">
    <property type="entry name" value="RmlC-like_jellyroll"/>
</dbReference>
<dbReference type="Pfam" id="PF07883">
    <property type="entry name" value="Cupin_2"/>
    <property type="match status" value="1"/>
</dbReference>
<dbReference type="InterPro" id="IPR013096">
    <property type="entry name" value="Cupin_2"/>
</dbReference>
<feature type="domain" description="Cupin type-2" evidence="1">
    <location>
        <begin position="57"/>
        <end position="123"/>
    </location>
</feature>
<dbReference type="EMBL" id="PYFT01000001">
    <property type="protein sequence ID" value="PSR52290.1"/>
    <property type="molecule type" value="Genomic_DNA"/>
</dbReference>
<dbReference type="CDD" id="cd02208">
    <property type="entry name" value="cupin_RmlC-like"/>
    <property type="match status" value="1"/>
</dbReference>
<name>A0A2T2Y9T9_9BACT</name>
<evidence type="ECO:0000313" key="2">
    <source>
        <dbReference type="EMBL" id="PSR52290.1"/>
    </source>
</evidence>
<gene>
    <name evidence="2" type="ORF">AHMF7605_01515</name>
</gene>
<dbReference type="SUPFAM" id="SSF51182">
    <property type="entry name" value="RmlC-like cupins"/>
    <property type="match status" value="1"/>
</dbReference>
<keyword evidence="3" id="KW-1185">Reference proteome</keyword>
<sequence>MRTKYLPLRKVNYVLPSRKEENHPNKMKRIIVNPCLKETIIFVKTAAETKREVTELIITLSPGGGNPLHYHTSYSETFTPLQGALGLELKNKKQVILQPGKSHLVKKGEVHRFFNPGDQEIRFRNEVSPGHTGFENTLRILAALASDGLYSTKNVPKSFTHLAICGMMSDMRLPGLMSLTLPLLKLMAIRAKKKGIEQQLLDKYCS</sequence>
<proteinExistence type="predicted"/>